<organism evidence="1 2">
    <name type="scientific">Desulfosoma caldarium</name>
    <dbReference type="NCBI Taxonomy" id="610254"/>
    <lineage>
        <taxon>Bacteria</taxon>
        <taxon>Pseudomonadati</taxon>
        <taxon>Thermodesulfobacteriota</taxon>
        <taxon>Syntrophobacteria</taxon>
        <taxon>Syntrophobacterales</taxon>
        <taxon>Syntrophobacteraceae</taxon>
        <taxon>Desulfosoma</taxon>
    </lineage>
</organism>
<name>A0A3N1VIV0_9BACT</name>
<dbReference type="RefSeq" id="WP_123289689.1">
    <property type="nucleotide sequence ID" value="NZ_RJVA01000010.1"/>
</dbReference>
<sequence length="97" mass="11137">MKAGIVFTGTGPILILTSYDSFEDPKFIEKVSAKGIKKFIARELPLEKVKEKYGHQFSVVLGDLHQTDDLRVLDYNGHNVFYNFSFKEMGDPIYYEP</sequence>
<protein>
    <submittedName>
        <fullName evidence="1">Uncharacterized protein</fullName>
    </submittedName>
</protein>
<evidence type="ECO:0000313" key="2">
    <source>
        <dbReference type="Proteomes" id="UP000276223"/>
    </source>
</evidence>
<dbReference type="AlphaFoldDB" id="A0A3N1VIV0"/>
<reference evidence="1 2" key="1">
    <citation type="submission" date="2018-11" db="EMBL/GenBank/DDBJ databases">
        <title>Genomic Encyclopedia of Type Strains, Phase IV (KMG-IV): sequencing the most valuable type-strain genomes for metagenomic binning, comparative biology and taxonomic classification.</title>
        <authorList>
            <person name="Goeker M."/>
        </authorList>
    </citation>
    <scope>NUCLEOTIDE SEQUENCE [LARGE SCALE GENOMIC DNA]</scope>
    <source>
        <strain evidence="1 2">DSM 22027</strain>
    </source>
</reference>
<gene>
    <name evidence="1" type="ORF">EDC27_1032</name>
</gene>
<evidence type="ECO:0000313" key="1">
    <source>
        <dbReference type="EMBL" id="ROR01840.1"/>
    </source>
</evidence>
<dbReference type="OrthoDB" id="5420735at2"/>
<keyword evidence="2" id="KW-1185">Reference proteome</keyword>
<proteinExistence type="predicted"/>
<dbReference type="EMBL" id="RJVA01000010">
    <property type="protein sequence ID" value="ROR01840.1"/>
    <property type="molecule type" value="Genomic_DNA"/>
</dbReference>
<comment type="caution">
    <text evidence="1">The sequence shown here is derived from an EMBL/GenBank/DDBJ whole genome shotgun (WGS) entry which is preliminary data.</text>
</comment>
<dbReference type="Proteomes" id="UP000276223">
    <property type="component" value="Unassembled WGS sequence"/>
</dbReference>
<accession>A0A3N1VIV0</accession>